<sequence length="238" mass="25405">MTAIRPRRKLSPAELQQRRDAAKKSTGPRTPEGKARSSRNGWKHGLTSKVHQAAFDNGMQSLLGAVGRPCLSTCPKYPCTLVDDGTTSPGGSCMDKQVYVQAFTALIDAMQSGAMEGVQGIMAGEASAALQLMHDLRSTISVDGLVVKVPMIDSEGNVVTREDGTEVIGKMIPNPAYEMFFKSMERMGINLPEMLATPKAKAAAKVDDERADAMQTILGGIFQRGSAGKRPALPPGNE</sequence>
<keyword evidence="5" id="KW-1185">Reference proteome</keyword>
<accession>A0A2S7CGS9</accession>
<dbReference type="EMBL" id="JBJGBS010000014">
    <property type="protein sequence ID" value="MFO3704438.1"/>
    <property type="molecule type" value="Genomic_DNA"/>
</dbReference>
<evidence type="ECO:0000313" key="4">
    <source>
        <dbReference type="Proteomes" id="UP000237872"/>
    </source>
</evidence>
<comment type="caution">
    <text evidence="3">The sequence shown here is derived from an EMBL/GenBank/DDBJ whole genome shotgun (WGS) entry which is preliminary data.</text>
</comment>
<evidence type="ECO:0000313" key="3">
    <source>
        <dbReference type="EMBL" id="PPU60778.1"/>
    </source>
</evidence>
<dbReference type="AlphaFoldDB" id="A0A2S7CGS9"/>
<feature type="compositionally biased region" description="Basic residues" evidence="1">
    <location>
        <begin position="1"/>
        <end position="10"/>
    </location>
</feature>
<dbReference type="EMBL" id="MDEC01000027">
    <property type="protein sequence ID" value="PPU60778.1"/>
    <property type="molecule type" value="Genomic_DNA"/>
</dbReference>
<feature type="region of interest" description="Disordered" evidence="1">
    <location>
        <begin position="1"/>
        <end position="43"/>
    </location>
</feature>
<name>A0A2S7CGS9_9XANT</name>
<organism evidence="3 4">
    <name type="scientific">Xanthomonas codiaei</name>
    <dbReference type="NCBI Taxonomy" id="56463"/>
    <lineage>
        <taxon>Bacteria</taxon>
        <taxon>Pseudomonadati</taxon>
        <taxon>Pseudomonadota</taxon>
        <taxon>Gammaproteobacteria</taxon>
        <taxon>Lysobacterales</taxon>
        <taxon>Lysobacteraceae</taxon>
        <taxon>Xanthomonas</taxon>
    </lineage>
</organism>
<evidence type="ECO:0000313" key="2">
    <source>
        <dbReference type="EMBL" id="MFO3704438.1"/>
    </source>
</evidence>
<reference evidence="2 5" key="2">
    <citation type="submission" date="2024-11" db="EMBL/GenBank/DDBJ databases">
        <title>Genome sequencing of Xanthomonas codiaei.</title>
        <authorList>
            <person name="Studholme D.J."/>
        </authorList>
    </citation>
    <scope>NUCLEOTIDE SEQUENCE [LARGE SCALE GENOMIC DNA]</scope>
    <source>
        <strain evidence="2 5">NCPPB 4350</strain>
    </source>
</reference>
<dbReference type="OrthoDB" id="6064724at2"/>
<dbReference type="Proteomes" id="UP000237872">
    <property type="component" value="Unassembled WGS sequence"/>
</dbReference>
<evidence type="ECO:0000313" key="5">
    <source>
        <dbReference type="Proteomes" id="UP001637990"/>
    </source>
</evidence>
<dbReference type="Proteomes" id="UP001637990">
    <property type="component" value="Unassembled WGS sequence"/>
</dbReference>
<evidence type="ECO:0000256" key="1">
    <source>
        <dbReference type="SAM" id="MobiDB-lite"/>
    </source>
</evidence>
<dbReference type="RefSeq" id="WP_104542757.1">
    <property type="nucleotide sequence ID" value="NZ_JBJGBS010000014.1"/>
</dbReference>
<gene>
    <name evidence="2" type="ORF">ACI6Q5_05500</name>
    <name evidence="3" type="ORF">XcodCFBP4690_17000</name>
</gene>
<protein>
    <submittedName>
        <fullName evidence="3">Uncharacterized protein</fullName>
    </submittedName>
</protein>
<proteinExistence type="predicted"/>
<reference evidence="3 4" key="1">
    <citation type="submission" date="2016-08" db="EMBL/GenBank/DDBJ databases">
        <authorList>
            <person name="Seilhamer J.J."/>
        </authorList>
    </citation>
    <scope>NUCLEOTIDE SEQUENCE [LARGE SCALE GENOMIC DNA]</scope>
    <source>
        <strain evidence="3 4">CFBP4690</strain>
    </source>
</reference>